<proteinExistence type="inferred from homology"/>
<evidence type="ECO:0000313" key="9">
    <source>
        <dbReference type="Proteomes" id="UP000609651"/>
    </source>
</evidence>
<keyword evidence="4" id="KW-0812">Transmembrane</keyword>
<dbReference type="SUPFAM" id="SSF52540">
    <property type="entry name" value="P-loop containing nucleoside triphosphate hydrolases"/>
    <property type="match status" value="1"/>
</dbReference>
<feature type="region of interest" description="Disordered" evidence="7">
    <location>
        <begin position="126"/>
        <end position="150"/>
    </location>
</feature>
<feature type="compositionally biased region" description="Basic and acidic residues" evidence="7">
    <location>
        <begin position="303"/>
        <end position="317"/>
    </location>
</feature>
<gene>
    <name evidence="8" type="ORF">LzC2_14740</name>
</gene>
<keyword evidence="6" id="KW-0472">Membrane</keyword>
<evidence type="ECO:0008006" key="10">
    <source>
        <dbReference type="Google" id="ProtNLM"/>
    </source>
</evidence>
<dbReference type="CDD" id="cd01127">
    <property type="entry name" value="TrwB_TraG_TraD_VirD4"/>
    <property type="match status" value="2"/>
</dbReference>
<evidence type="ECO:0000256" key="1">
    <source>
        <dbReference type="ARBA" id="ARBA00004651"/>
    </source>
</evidence>
<keyword evidence="3" id="KW-1003">Cell membrane</keyword>
<dbReference type="InterPro" id="IPR051539">
    <property type="entry name" value="T4SS-coupling_protein"/>
</dbReference>
<dbReference type="PANTHER" id="PTHR37937:SF1">
    <property type="entry name" value="CONJUGATIVE TRANSFER: DNA TRANSPORT"/>
    <property type="match status" value="1"/>
</dbReference>
<dbReference type="Proteomes" id="UP000609651">
    <property type="component" value="Unassembled WGS sequence"/>
</dbReference>
<evidence type="ECO:0000256" key="4">
    <source>
        <dbReference type="ARBA" id="ARBA00022692"/>
    </source>
</evidence>
<protein>
    <recommendedName>
        <fullName evidence="10">Type IV secretory system conjugative DNA transfer family protein</fullName>
    </recommendedName>
</protein>
<comment type="similarity">
    <text evidence="2">Belongs to the VirD4/TraG family.</text>
</comment>
<dbReference type="EMBL" id="WTPX01000035">
    <property type="protein sequence ID" value="NNJ25404.1"/>
    <property type="molecule type" value="Genomic_DNA"/>
</dbReference>
<keyword evidence="9" id="KW-1185">Reference proteome</keyword>
<dbReference type="InterPro" id="IPR027417">
    <property type="entry name" value="P-loop_NTPase"/>
</dbReference>
<keyword evidence="5" id="KW-1133">Transmembrane helix</keyword>
<comment type="caution">
    <text evidence="8">The sequence shown here is derived from an EMBL/GenBank/DDBJ whole genome shotgun (WGS) entry which is preliminary data.</text>
</comment>
<organism evidence="8 9">
    <name type="scientific">Alienimonas chondri</name>
    <dbReference type="NCBI Taxonomy" id="2681879"/>
    <lineage>
        <taxon>Bacteria</taxon>
        <taxon>Pseudomonadati</taxon>
        <taxon>Planctomycetota</taxon>
        <taxon>Planctomycetia</taxon>
        <taxon>Planctomycetales</taxon>
        <taxon>Planctomycetaceae</taxon>
        <taxon>Alienimonas</taxon>
    </lineage>
</organism>
<evidence type="ECO:0000313" key="8">
    <source>
        <dbReference type="EMBL" id="NNJ25404.1"/>
    </source>
</evidence>
<feature type="compositionally biased region" description="Basic residues" evidence="7">
    <location>
        <begin position="1"/>
        <end position="12"/>
    </location>
</feature>
<dbReference type="RefSeq" id="WP_171185375.1">
    <property type="nucleotide sequence ID" value="NZ_WTPX01000035.1"/>
</dbReference>
<evidence type="ECO:0000256" key="5">
    <source>
        <dbReference type="ARBA" id="ARBA00022989"/>
    </source>
</evidence>
<evidence type="ECO:0000256" key="3">
    <source>
        <dbReference type="ARBA" id="ARBA00022475"/>
    </source>
</evidence>
<evidence type="ECO:0000256" key="7">
    <source>
        <dbReference type="SAM" id="MobiDB-lite"/>
    </source>
</evidence>
<name>A0ABX1VBC5_9PLAN</name>
<feature type="region of interest" description="Disordered" evidence="7">
    <location>
        <begin position="1"/>
        <end position="55"/>
    </location>
</feature>
<dbReference type="Pfam" id="PF02534">
    <property type="entry name" value="T4SS-DNA_transf"/>
    <property type="match status" value="3"/>
</dbReference>
<sequence>MPARRRTSPRSRKQSDVPESDPGLPLGRGAEHGRGVGFLAGRRSEGDQDLGGPIVSDGDAHLATFAPTGAGKGVSCVIPALLSHPGSVVAFDPKGELFRVTARRRREMGQDVVVLNPFGVLSEARADGSKRGVRKSTASKTTRGKKAAGTSDLADAEFGRLNPLDMLTLPGADVETDARGLAASLAAGMRGVKDPFWDESGIGVVSGLIAHAATQPNPADRTLSWVHERLHCDDVAYNLATLLDTQGKSMNRFAYREIAAFLQHADAQTRPGVQATAASYLKCLAGGRVPESLGGPAFDLPPGDDKPKRAPKSDSKAAAKTKPAPAPEPPYPPGSSSFDLAAFADGRPTTIYLVIPPPKLDSHRGLLRLWVATLLEAVMSRETGLAVPTLFLLDEAAQLGQFPPLERAVTLCRGYGARVWTFWQDLTQLKASYPTTWPGLLNNSGVKQVFGVRGAFAARGWAEVLDTPIATLRDLGADEQLLVLPDGVERRAERLDYRRDPQFEGLFDENPRHARQPGPLRRVR</sequence>
<feature type="compositionally biased region" description="Pro residues" evidence="7">
    <location>
        <begin position="324"/>
        <end position="333"/>
    </location>
</feature>
<reference evidence="8 9" key="1">
    <citation type="journal article" date="2020" name="Syst. Appl. Microbiol.">
        <title>Alienimonas chondri sp. nov., a novel planctomycete isolated from the biofilm of the red alga Chondrus crispus.</title>
        <authorList>
            <person name="Vitorino I."/>
            <person name="Albuquerque L."/>
            <person name="Wiegand S."/>
            <person name="Kallscheuer N."/>
            <person name="da Costa M.S."/>
            <person name="Lobo-da-Cunha A."/>
            <person name="Jogler C."/>
            <person name="Lage O.M."/>
        </authorList>
    </citation>
    <scope>NUCLEOTIDE SEQUENCE [LARGE SCALE GENOMIC DNA]</scope>
    <source>
        <strain evidence="8 9">LzC2</strain>
    </source>
</reference>
<comment type="subcellular location">
    <subcellularLocation>
        <location evidence="1">Cell membrane</location>
        <topology evidence="1">Multi-pass membrane protein</topology>
    </subcellularLocation>
</comment>
<feature type="region of interest" description="Disordered" evidence="7">
    <location>
        <begin position="294"/>
        <end position="338"/>
    </location>
</feature>
<dbReference type="PANTHER" id="PTHR37937">
    <property type="entry name" value="CONJUGATIVE TRANSFER: DNA TRANSPORT"/>
    <property type="match status" value="1"/>
</dbReference>
<evidence type="ECO:0000256" key="2">
    <source>
        <dbReference type="ARBA" id="ARBA00008806"/>
    </source>
</evidence>
<dbReference type="InterPro" id="IPR003688">
    <property type="entry name" value="TraG/VirD4"/>
</dbReference>
<evidence type="ECO:0000256" key="6">
    <source>
        <dbReference type="ARBA" id="ARBA00023136"/>
    </source>
</evidence>
<accession>A0ABX1VBC5</accession>
<dbReference type="Gene3D" id="3.40.50.300">
    <property type="entry name" value="P-loop containing nucleotide triphosphate hydrolases"/>
    <property type="match status" value="1"/>
</dbReference>